<feature type="region of interest" description="Disordered" evidence="1">
    <location>
        <begin position="431"/>
        <end position="453"/>
    </location>
</feature>
<dbReference type="PANTHER" id="PTHR47657:SF12">
    <property type="entry name" value="ZN(II)2CYS6 TRANSCRIPTION FACTOR (EUROFUNG)"/>
    <property type="match status" value="1"/>
</dbReference>
<evidence type="ECO:0000313" key="2">
    <source>
        <dbReference type="EMBL" id="KAK5111457.1"/>
    </source>
</evidence>
<name>A0AAN7YJL2_9PEZI</name>
<dbReference type="InterPro" id="IPR052400">
    <property type="entry name" value="Zn2-C6_fungal_TF"/>
</dbReference>
<gene>
    <name evidence="2" type="ORF">LTR62_004909</name>
</gene>
<feature type="compositionally biased region" description="Polar residues" evidence="1">
    <location>
        <begin position="13"/>
        <end position="22"/>
    </location>
</feature>
<comment type="caution">
    <text evidence="2">The sequence shown here is derived from an EMBL/GenBank/DDBJ whole genome shotgun (WGS) entry which is preliminary data.</text>
</comment>
<dbReference type="PANTHER" id="PTHR47657">
    <property type="entry name" value="STEROL REGULATORY ELEMENT-BINDING PROTEIN ECM22"/>
    <property type="match status" value="1"/>
</dbReference>
<evidence type="ECO:0000313" key="3">
    <source>
        <dbReference type="Proteomes" id="UP001310890"/>
    </source>
</evidence>
<reference evidence="2" key="1">
    <citation type="submission" date="2023-08" db="EMBL/GenBank/DDBJ databases">
        <title>Black Yeasts Isolated from many extreme environments.</title>
        <authorList>
            <person name="Coleine C."/>
            <person name="Stajich J.E."/>
            <person name="Selbmann L."/>
        </authorList>
    </citation>
    <scope>NUCLEOTIDE SEQUENCE</scope>
    <source>
        <strain evidence="2">CCFEE 5401</strain>
    </source>
</reference>
<evidence type="ECO:0000256" key="1">
    <source>
        <dbReference type="SAM" id="MobiDB-lite"/>
    </source>
</evidence>
<evidence type="ECO:0008006" key="4">
    <source>
        <dbReference type="Google" id="ProtNLM"/>
    </source>
</evidence>
<proteinExistence type="predicted"/>
<organism evidence="2 3">
    <name type="scientific">Meristemomyces frigidus</name>
    <dbReference type="NCBI Taxonomy" id="1508187"/>
    <lineage>
        <taxon>Eukaryota</taxon>
        <taxon>Fungi</taxon>
        <taxon>Dikarya</taxon>
        <taxon>Ascomycota</taxon>
        <taxon>Pezizomycotina</taxon>
        <taxon>Dothideomycetes</taxon>
        <taxon>Dothideomycetidae</taxon>
        <taxon>Mycosphaerellales</taxon>
        <taxon>Teratosphaeriaceae</taxon>
        <taxon>Meristemomyces</taxon>
    </lineage>
</organism>
<accession>A0AAN7YJL2</accession>
<feature type="compositionally biased region" description="Polar residues" evidence="1">
    <location>
        <begin position="431"/>
        <end position="445"/>
    </location>
</feature>
<protein>
    <recommendedName>
        <fullName evidence="4">Transcription factor domain-containing protein</fullName>
    </recommendedName>
</protein>
<dbReference type="Proteomes" id="UP001310890">
    <property type="component" value="Unassembled WGS sequence"/>
</dbReference>
<dbReference type="GO" id="GO:0000981">
    <property type="term" value="F:DNA-binding transcription factor activity, RNA polymerase II-specific"/>
    <property type="evidence" value="ECO:0007669"/>
    <property type="project" value="TreeGrafter"/>
</dbReference>
<dbReference type="EMBL" id="JAVRRL010000039">
    <property type="protein sequence ID" value="KAK5111457.1"/>
    <property type="molecule type" value="Genomic_DNA"/>
</dbReference>
<sequence length="483" mass="53945">MVRCDYMEGMGSDTESQHSPEQATLALTPETESRIHLWQETGIYPHPELQVFPQPRTHEYSRTELMLIHHLSTISNDLHLKATSHLTIWTQKLPKFLSIAALHPYVMSSLLSFSASHLAWVHNSSGARQLHLHYGSIALQGLHEAIGNFSPANADAILAASLLLLWQATDWRSWSSLRGGVQSILSTMHSMQHESLFTEYVASEDALAIAFRVPQRRPSINPNDRVGILQNAAYALQRLQNTLVGNEVELHYSSLLLAYIQQLQNAQPAQNPEDQFAYLYQLRKWLFWIPVALLQRDGGQGPALLTLAHFYASALALEPLFPDLGSSFCAATALTPLEAILAVTEAMQSQHGTSPAAMEIAASMQYPRQMAMEYKTRTMHLQSLPVHSPLPTQRPEQAMGRYVKMESQSPANIPYLPSQPQEAAATTSYLTPPNQSWEMSPQSWNPVPSPQFPPPSLQGYDDHMSNYGYTGFVQPSRSNALWT</sequence>
<dbReference type="AlphaFoldDB" id="A0AAN7YJL2"/>
<feature type="region of interest" description="Disordered" evidence="1">
    <location>
        <begin position="1"/>
        <end position="23"/>
    </location>
</feature>